<dbReference type="InterPro" id="IPR020805">
    <property type="entry name" value="Cell_div_FtsZ_CS"/>
</dbReference>
<keyword evidence="4 6" id="KW-0131">Cell cycle</keyword>
<dbReference type="SMART" id="SM00864">
    <property type="entry name" value="Tubulin"/>
    <property type="match status" value="1"/>
</dbReference>
<dbReference type="SMART" id="SM00865">
    <property type="entry name" value="Tubulin_C"/>
    <property type="match status" value="1"/>
</dbReference>
<dbReference type="PANTHER" id="PTHR30314:SF3">
    <property type="entry name" value="MITOCHONDRIAL DIVISION PROTEIN FSZA"/>
    <property type="match status" value="1"/>
</dbReference>
<evidence type="ECO:0000256" key="6">
    <source>
        <dbReference type="RuleBase" id="RU000631"/>
    </source>
</evidence>
<dbReference type="InterPro" id="IPR003008">
    <property type="entry name" value="Tubulin_FtsZ_GTPase"/>
</dbReference>
<organism evidence="10 11">
    <name type="scientific">Muribaculum gordoncarteri</name>
    <dbReference type="NCBI Taxonomy" id="2530390"/>
    <lineage>
        <taxon>Bacteria</taxon>
        <taxon>Pseudomonadati</taxon>
        <taxon>Bacteroidota</taxon>
        <taxon>Bacteroidia</taxon>
        <taxon>Bacteroidales</taxon>
        <taxon>Muribaculaceae</taxon>
        <taxon>Muribaculum</taxon>
    </lineage>
</organism>
<evidence type="ECO:0000313" key="11">
    <source>
        <dbReference type="Proteomes" id="UP000297031"/>
    </source>
</evidence>
<accession>A0A4P7VR64</accession>
<comment type="subunit">
    <text evidence="4">Homodimer. Polymerizes to form a dynamic ring structure in a strictly GTP-dependent manner. Interacts directly with several other division proteins.</text>
</comment>
<reference evidence="10 11" key="1">
    <citation type="submission" date="2019-02" db="EMBL/GenBank/DDBJ databases">
        <title>Isolation and identification of novel species under the genus Muribaculum.</title>
        <authorList>
            <person name="Miyake S."/>
            <person name="Ding Y."/>
            <person name="Low A."/>
            <person name="Soh M."/>
            <person name="Seedorf H."/>
        </authorList>
    </citation>
    <scope>NUCLEOTIDE SEQUENCE [LARGE SCALE GENOMIC DNA]</scope>
    <source>
        <strain evidence="10 11">TLL-A4</strain>
    </source>
</reference>
<comment type="similarity">
    <text evidence="1 4 6">Belongs to the FtsZ family.</text>
</comment>
<dbReference type="GO" id="GO:0043093">
    <property type="term" value="P:FtsZ-dependent cytokinesis"/>
    <property type="evidence" value="ECO:0007669"/>
    <property type="project" value="UniProtKB-UniRule"/>
</dbReference>
<dbReference type="InterPro" id="IPR036525">
    <property type="entry name" value="Tubulin/FtsZ_GTPase_sf"/>
</dbReference>
<dbReference type="InterPro" id="IPR018316">
    <property type="entry name" value="Tubulin/FtsZ_2-layer-sand-dom"/>
</dbReference>
<feature type="domain" description="Tubulin/FtsZ 2-layer sandwich" evidence="9">
    <location>
        <begin position="213"/>
        <end position="334"/>
    </location>
</feature>
<feature type="binding site" evidence="4">
    <location>
        <position position="150"/>
    </location>
    <ligand>
        <name>GTP</name>
        <dbReference type="ChEBI" id="CHEBI:37565"/>
    </ligand>
</feature>
<dbReference type="Pfam" id="PF00091">
    <property type="entry name" value="Tubulin"/>
    <property type="match status" value="1"/>
</dbReference>
<keyword evidence="4" id="KW-0963">Cytoplasm</keyword>
<dbReference type="Gene3D" id="3.30.1330.20">
    <property type="entry name" value="Tubulin/FtsZ, C-terminal domain"/>
    <property type="match status" value="1"/>
</dbReference>
<dbReference type="SUPFAM" id="SSF52490">
    <property type="entry name" value="Tubulin nucleotide-binding domain-like"/>
    <property type="match status" value="1"/>
</dbReference>
<dbReference type="NCBIfam" id="TIGR00065">
    <property type="entry name" value="ftsZ"/>
    <property type="match status" value="1"/>
</dbReference>
<dbReference type="InterPro" id="IPR024757">
    <property type="entry name" value="FtsZ_C"/>
</dbReference>
<dbReference type="InterPro" id="IPR008280">
    <property type="entry name" value="Tub_FtsZ_C"/>
</dbReference>
<dbReference type="HAMAP" id="MF_00909">
    <property type="entry name" value="FtsZ"/>
    <property type="match status" value="1"/>
</dbReference>
<feature type="compositionally biased region" description="Basic and acidic residues" evidence="7">
    <location>
        <begin position="392"/>
        <end position="417"/>
    </location>
</feature>
<keyword evidence="3 4" id="KW-0342">GTP-binding</keyword>
<keyword evidence="2 4" id="KW-0547">Nucleotide-binding</keyword>
<dbReference type="SUPFAM" id="SSF55307">
    <property type="entry name" value="Tubulin C-terminal domain-like"/>
    <property type="match status" value="1"/>
</dbReference>
<dbReference type="CDD" id="cd02201">
    <property type="entry name" value="FtsZ_type1"/>
    <property type="match status" value="1"/>
</dbReference>
<protein>
    <recommendedName>
        <fullName evidence="4 5">Cell division protein FtsZ</fullName>
    </recommendedName>
</protein>
<feature type="region of interest" description="Disordered" evidence="7">
    <location>
        <begin position="392"/>
        <end position="443"/>
    </location>
</feature>
<dbReference type="Gene3D" id="3.40.50.1440">
    <property type="entry name" value="Tubulin/FtsZ, GTPase domain"/>
    <property type="match status" value="1"/>
</dbReference>
<dbReference type="GO" id="GO:0003924">
    <property type="term" value="F:GTPase activity"/>
    <property type="evidence" value="ECO:0007669"/>
    <property type="project" value="UniProtKB-UniRule"/>
</dbReference>
<evidence type="ECO:0000313" key="10">
    <source>
        <dbReference type="EMBL" id="QCD36829.1"/>
    </source>
</evidence>
<feature type="binding site" evidence="4">
    <location>
        <begin position="31"/>
        <end position="35"/>
    </location>
    <ligand>
        <name>GTP</name>
        <dbReference type="ChEBI" id="CHEBI:37565"/>
    </ligand>
</feature>
<dbReference type="Proteomes" id="UP000297031">
    <property type="component" value="Chromosome"/>
</dbReference>
<dbReference type="RefSeq" id="WP_136411150.1">
    <property type="nucleotide sequence ID" value="NZ_CP039393.1"/>
</dbReference>
<feature type="domain" description="Tubulin/FtsZ GTPase" evidence="8">
    <location>
        <begin position="23"/>
        <end position="211"/>
    </location>
</feature>
<keyword evidence="4 6" id="KW-0132">Cell division</keyword>
<dbReference type="GO" id="GO:0005525">
    <property type="term" value="F:GTP binding"/>
    <property type="evidence" value="ECO:0007669"/>
    <property type="project" value="UniProtKB-UniRule"/>
</dbReference>
<dbReference type="GO" id="GO:0051258">
    <property type="term" value="P:protein polymerization"/>
    <property type="evidence" value="ECO:0007669"/>
    <property type="project" value="UniProtKB-UniRule"/>
</dbReference>
<evidence type="ECO:0000259" key="8">
    <source>
        <dbReference type="SMART" id="SM00864"/>
    </source>
</evidence>
<feature type="compositionally biased region" description="Polar residues" evidence="7">
    <location>
        <begin position="431"/>
        <end position="443"/>
    </location>
</feature>
<proteinExistence type="inferred from homology"/>
<evidence type="ECO:0000256" key="1">
    <source>
        <dbReference type="ARBA" id="ARBA00009690"/>
    </source>
</evidence>
<dbReference type="PROSITE" id="PS01135">
    <property type="entry name" value="FTSZ_2"/>
    <property type="match status" value="1"/>
</dbReference>
<comment type="subcellular location">
    <subcellularLocation>
        <location evidence="4">Cytoplasm</location>
    </subcellularLocation>
    <text evidence="4">Assembles at midcell at the inner surface of the cytoplasmic membrane.</text>
</comment>
<keyword evidence="11" id="KW-1185">Reference proteome</keyword>
<evidence type="ECO:0000259" key="9">
    <source>
        <dbReference type="SMART" id="SM00865"/>
    </source>
</evidence>
<dbReference type="PANTHER" id="PTHR30314">
    <property type="entry name" value="CELL DIVISION PROTEIN FTSZ-RELATED"/>
    <property type="match status" value="1"/>
</dbReference>
<dbReference type="KEGG" id="mgod:E7746_13545"/>
<dbReference type="OrthoDB" id="9813375at2"/>
<name>A0A4P7VR64_9BACT</name>
<comment type="function">
    <text evidence="4 6">Essential cell division protein that forms a contractile ring structure (Z ring) at the future cell division site. The regulation of the ring assembly controls the timing and the location of cell division. One of the functions of the FtsZ ring is to recruit other cell division proteins to the septum to produce a new cell wall between the dividing cells. Binds GTP and shows GTPase activity.</text>
</comment>
<gene>
    <name evidence="4 10" type="primary">ftsZ</name>
    <name evidence="10" type="ORF">E7746_13545</name>
</gene>
<evidence type="ECO:0000256" key="2">
    <source>
        <dbReference type="ARBA" id="ARBA00022741"/>
    </source>
</evidence>
<feature type="binding site" evidence="4">
    <location>
        <position position="193"/>
    </location>
    <ligand>
        <name>GTP</name>
        <dbReference type="ChEBI" id="CHEBI:37565"/>
    </ligand>
</feature>
<dbReference type="PRINTS" id="PR00423">
    <property type="entry name" value="CELLDVISFTSZ"/>
</dbReference>
<dbReference type="GO" id="GO:0032153">
    <property type="term" value="C:cell division site"/>
    <property type="evidence" value="ECO:0007669"/>
    <property type="project" value="UniProtKB-UniRule"/>
</dbReference>
<dbReference type="InterPro" id="IPR045061">
    <property type="entry name" value="FtsZ/CetZ"/>
</dbReference>
<evidence type="ECO:0000256" key="4">
    <source>
        <dbReference type="HAMAP-Rule" id="MF_00909"/>
    </source>
</evidence>
<keyword evidence="4 6" id="KW-0717">Septation</keyword>
<evidence type="ECO:0000256" key="7">
    <source>
        <dbReference type="SAM" id="MobiDB-lite"/>
    </source>
</evidence>
<dbReference type="AlphaFoldDB" id="A0A4P7VR64"/>
<dbReference type="GO" id="GO:0000917">
    <property type="term" value="P:division septum assembly"/>
    <property type="evidence" value="ECO:0007669"/>
    <property type="project" value="UniProtKB-KW"/>
</dbReference>
<dbReference type="InterPro" id="IPR000158">
    <property type="entry name" value="Cell_div_FtsZ"/>
</dbReference>
<sequence length="443" mass="48244">MAPEDIPAPNEIGFTDREPTDDIIKVIGVGGGGNNAVSHMYEQGIKNVSFVICNTDRQALKNSPVPTRVEIGNGLGAGNKPEIAREAAEAAVDKINQLFDDHTKMVFITAGMGGGTGTGAAPVVARLAKEHGLLTIGIVTIPFLFEGERKILKALNGADEMSKYVDALLVINNQRLTDIYPDLNFVNAFGKADDTLTTAARSISELITCDGKINLDFNDVDTTLRDGGAAIISTGYGEGEQRVTKAIDDALNSPLLKNRDILTSKKLLFNIYFSPEAEQEFKMEETEELTSFISSIDSDVDVIWGASYDRTLGDKVKITILAAGFDVTIDESKSRGTRSRVVNFNRNKKEEEHDATQRLGDEYGKEAVLRMQGDKAKARYIVLTPSQMDDERSIEAIEKSPTYNRDKKTSDEIKEMGKSSSGNADEPRPNNAASNNSGFSIQF</sequence>
<dbReference type="Pfam" id="PF12327">
    <property type="entry name" value="FtsZ_C"/>
    <property type="match status" value="1"/>
</dbReference>
<feature type="binding site" evidence="4">
    <location>
        <begin position="115"/>
        <end position="117"/>
    </location>
    <ligand>
        <name>GTP</name>
        <dbReference type="ChEBI" id="CHEBI:37565"/>
    </ligand>
</feature>
<dbReference type="InterPro" id="IPR037103">
    <property type="entry name" value="Tubulin/FtsZ-like_C"/>
</dbReference>
<dbReference type="EMBL" id="CP039393">
    <property type="protein sequence ID" value="QCD36829.1"/>
    <property type="molecule type" value="Genomic_DNA"/>
</dbReference>
<dbReference type="GO" id="GO:0005737">
    <property type="term" value="C:cytoplasm"/>
    <property type="evidence" value="ECO:0007669"/>
    <property type="project" value="UniProtKB-SubCell"/>
</dbReference>
<evidence type="ECO:0000256" key="3">
    <source>
        <dbReference type="ARBA" id="ARBA00023134"/>
    </source>
</evidence>
<evidence type="ECO:0000256" key="5">
    <source>
        <dbReference type="NCBIfam" id="TIGR00065"/>
    </source>
</evidence>
<feature type="binding site" evidence="4">
    <location>
        <position position="146"/>
    </location>
    <ligand>
        <name>GTP</name>
        <dbReference type="ChEBI" id="CHEBI:37565"/>
    </ligand>
</feature>